<organism evidence="2">
    <name type="scientific">Arundo donax</name>
    <name type="common">Giant reed</name>
    <name type="synonym">Donax arundinaceus</name>
    <dbReference type="NCBI Taxonomy" id="35708"/>
    <lineage>
        <taxon>Eukaryota</taxon>
        <taxon>Viridiplantae</taxon>
        <taxon>Streptophyta</taxon>
        <taxon>Embryophyta</taxon>
        <taxon>Tracheophyta</taxon>
        <taxon>Spermatophyta</taxon>
        <taxon>Magnoliopsida</taxon>
        <taxon>Liliopsida</taxon>
        <taxon>Poales</taxon>
        <taxon>Poaceae</taxon>
        <taxon>PACMAD clade</taxon>
        <taxon>Arundinoideae</taxon>
        <taxon>Arundineae</taxon>
        <taxon>Arundo</taxon>
    </lineage>
</organism>
<feature type="compositionally biased region" description="Polar residues" evidence="1">
    <location>
        <begin position="27"/>
        <end position="46"/>
    </location>
</feature>
<sequence>MRTLFTPHCSSLNPTNHGSHLHPLLPDSSNSPKSNEETQSTNLNATQHRLNCKRVAIYLYGSSILRDTSAHAQMEMLLGMPIAVSPAPLVPSVSDVLGYNSMYGIFTGPVRFLNAGSPFIFTIRSSISTSRLPNLLNASSALASDVQRSGSSR</sequence>
<reference evidence="2" key="2">
    <citation type="journal article" date="2015" name="Data Brief">
        <title>Shoot transcriptome of the giant reed, Arundo donax.</title>
        <authorList>
            <person name="Barrero R.A."/>
            <person name="Guerrero F.D."/>
            <person name="Moolhuijzen P."/>
            <person name="Goolsby J.A."/>
            <person name="Tidwell J."/>
            <person name="Bellgard S.E."/>
            <person name="Bellgard M.I."/>
        </authorList>
    </citation>
    <scope>NUCLEOTIDE SEQUENCE</scope>
    <source>
        <tissue evidence="2">Shoot tissue taken approximately 20 cm above the soil surface</tissue>
    </source>
</reference>
<feature type="compositionally biased region" description="Polar residues" evidence="1">
    <location>
        <begin position="8"/>
        <end position="18"/>
    </location>
</feature>
<feature type="region of interest" description="Disordered" evidence="1">
    <location>
        <begin position="1"/>
        <end position="46"/>
    </location>
</feature>
<protein>
    <submittedName>
        <fullName evidence="2">LOX4</fullName>
    </submittedName>
</protein>
<evidence type="ECO:0000256" key="1">
    <source>
        <dbReference type="SAM" id="MobiDB-lite"/>
    </source>
</evidence>
<name>A0A0A9ETC9_ARUDO</name>
<reference evidence="2" key="1">
    <citation type="submission" date="2014-09" db="EMBL/GenBank/DDBJ databases">
        <authorList>
            <person name="Magalhaes I.L.F."/>
            <person name="Oliveira U."/>
            <person name="Santos F.R."/>
            <person name="Vidigal T.H.D.A."/>
            <person name="Brescovit A.D."/>
            <person name="Santos A.J."/>
        </authorList>
    </citation>
    <scope>NUCLEOTIDE SEQUENCE</scope>
    <source>
        <tissue evidence="2">Shoot tissue taken approximately 20 cm above the soil surface</tissue>
    </source>
</reference>
<dbReference type="EMBL" id="GBRH01194529">
    <property type="protein sequence ID" value="JAE03367.1"/>
    <property type="molecule type" value="Transcribed_RNA"/>
</dbReference>
<evidence type="ECO:0000313" key="2">
    <source>
        <dbReference type="EMBL" id="JAE03367.1"/>
    </source>
</evidence>
<proteinExistence type="predicted"/>
<accession>A0A0A9ETC9</accession>
<dbReference type="AlphaFoldDB" id="A0A0A9ETC9"/>